<feature type="transmembrane region" description="Helical" evidence="1">
    <location>
        <begin position="6"/>
        <end position="30"/>
    </location>
</feature>
<keyword evidence="1" id="KW-0472">Membrane</keyword>
<sequence length="189" mass="21530">MACNHYFLQIFALFLIYINICYGRVVYLLAHAEKPGDGKLEENNDELRRISSMDGLGFADDGLGVTGMLRTSYMIDIFGKNAPYYRQPKKIITQHFILQNNGDFINNGNRGHHTSRRMYHQTYSLALNLGLDPDAETCCGGSFIDQLSYIFSLPPEDDPVLVVDQHGVVSEIKSKYLFYNICIIYILNK</sequence>
<evidence type="ECO:0000313" key="2">
    <source>
        <dbReference type="EMBL" id="ORX55953.1"/>
    </source>
</evidence>
<reference evidence="2 3" key="1">
    <citation type="submission" date="2016-08" db="EMBL/GenBank/DDBJ databases">
        <title>Genomes of anaerobic fungi encode conserved fungal cellulosomes for biomass hydrolysis.</title>
        <authorList>
            <consortium name="DOE Joint Genome Institute"/>
            <person name="Haitjema C.H."/>
            <person name="Gilmore S.P."/>
            <person name="Henske J.K."/>
            <person name="Solomon K.V."/>
            <person name="De Groot R."/>
            <person name="Kuo A."/>
            <person name="Mondo S.J."/>
            <person name="Salamov A.A."/>
            <person name="Labutti K."/>
            <person name="Zhao Z."/>
            <person name="Chiniquy J."/>
            <person name="Barry K."/>
            <person name="Brewer H.M."/>
            <person name="Purvine S.O."/>
            <person name="Wright A.T."/>
            <person name="Boxma B."/>
            <person name="Van Alen T."/>
            <person name="Hackstein J.H."/>
            <person name="Baker S.E."/>
            <person name="Grigoriev I.V."/>
            <person name="O'Malley M.A."/>
        </authorList>
    </citation>
    <scope>NUCLEOTIDE SEQUENCE [LARGE SCALE GENOMIC DNA]</scope>
    <source>
        <strain evidence="3">finn</strain>
    </source>
</reference>
<comment type="caution">
    <text evidence="2">The sequence shown here is derived from an EMBL/GenBank/DDBJ whole genome shotgun (WGS) entry which is preliminary data.</text>
</comment>
<protein>
    <recommendedName>
        <fullName evidence="4">Phosphoglycerate mutase-like protein</fullName>
    </recommendedName>
</protein>
<evidence type="ECO:0008006" key="4">
    <source>
        <dbReference type="Google" id="ProtNLM"/>
    </source>
</evidence>
<keyword evidence="1" id="KW-0812">Transmembrane</keyword>
<evidence type="ECO:0000313" key="3">
    <source>
        <dbReference type="Proteomes" id="UP000193719"/>
    </source>
</evidence>
<accession>A0A1Y1VHZ5</accession>
<dbReference type="Proteomes" id="UP000193719">
    <property type="component" value="Unassembled WGS sequence"/>
</dbReference>
<dbReference type="OrthoDB" id="10337418at2759"/>
<reference evidence="2 3" key="2">
    <citation type="submission" date="2016-08" db="EMBL/GenBank/DDBJ databases">
        <title>Pervasive Adenine N6-methylation of Active Genes in Fungi.</title>
        <authorList>
            <consortium name="DOE Joint Genome Institute"/>
            <person name="Mondo S.J."/>
            <person name="Dannebaum R.O."/>
            <person name="Kuo R.C."/>
            <person name="Labutti K."/>
            <person name="Haridas S."/>
            <person name="Kuo A."/>
            <person name="Salamov A."/>
            <person name="Ahrendt S.R."/>
            <person name="Lipzen A."/>
            <person name="Sullivan W."/>
            <person name="Andreopoulos W.B."/>
            <person name="Clum A."/>
            <person name="Lindquist E."/>
            <person name="Daum C."/>
            <person name="Ramamoorthy G.K."/>
            <person name="Gryganskyi A."/>
            <person name="Culley D."/>
            <person name="Magnuson J.K."/>
            <person name="James T.Y."/>
            <person name="O'Malley M.A."/>
            <person name="Stajich J.E."/>
            <person name="Spatafora J.W."/>
            <person name="Visel A."/>
            <person name="Grigoriev I.V."/>
        </authorList>
    </citation>
    <scope>NUCLEOTIDE SEQUENCE [LARGE SCALE GENOMIC DNA]</scope>
    <source>
        <strain evidence="3">finn</strain>
    </source>
</reference>
<name>A0A1Y1VHZ5_9FUNG</name>
<keyword evidence="1" id="KW-1133">Transmembrane helix</keyword>
<evidence type="ECO:0000256" key="1">
    <source>
        <dbReference type="SAM" id="Phobius"/>
    </source>
</evidence>
<organism evidence="2 3">
    <name type="scientific">Piromyces finnis</name>
    <dbReference type="NCBI Taxonomy" id="1754191"/>
    <lineage>
        <taxon>Eukaryota</taxon>
        <taxon>Fungi</taxon>
        <taxon>Fungi incertae sedis</taxon>
        <taxon>Chytridiomycota</taxon>
        <taxon>Chytridiomycota incertae sedis</taxon>
        <taxon>Neocallimastigomycetes</taxon>
        <taxon>Neocallimastigales</taxon>
        <taxon>Neocallimastigaceae</taxon>
        <taxon>Piromyces</taxon>
    </lineage>
</organism>
<gene>
    <name evidence="2" type="ORF">BCR36DRAFT_281245</name>
</gene>
<dbReference type="EMBL" id="MCFH01000008">
    <property type="protein sequence ID" value="ORX55953.1"/>
    <property type="molecule type" value="Genomic_DNA"/>
</dbReference>
<proteinExistence type="predicted"/>
<keyword evidence="3" id="KW-1185">Reference proteome</keyword>
<dbReference type="AlphaFoldDB" id="A0A1Y1VHZ5"/>